<dbReference type="Proteomes" id="UP001632038">
    <property type="component" value="Unassembled WGS sequence"/>
</dbReference>
<sequence length="304" mass="34602">MAARYHIGQPVSSAQFGWIYKCRDTQDNSDCLMKVIPYESDNEGVPSNVIREVSVLKELSHRHGLIVRLLDVYDETDGFHLIFQLMELDLKTFIHGPRKTDLTLDLINRLLFQILQVVEYCHSHRIMHRDLKPQNFLVDTKSRKIKIAGFGHTRTLEVPLAQYTTEVAAHSYHAPEFLLGISYSTAVDIWSVGCIYAEMVEKYAIFGGKDDKAIMSKIMSVFGKPDEKDLPGVTAALIKLYGKEDQIPNPPVRRLDKSVPTLLNPLGNIPLGMDLLSKMLCVNPKERITAYDALKHPYFKKFQI</sequence>
<dbReference type="InterPro" id="IPR000719">
    <property type="entry name" value="Prot_kinase_dom"/>
</dbReference>
<comment type="similarity">
    <text evidence="1">Belongs to the protein kinase superfamily. CMGC Ser/Thr protein kinase family. CDC2/CDKX subfamily.</text>
</comment>
<keyword evidence="6" id="KW-0067">ATP-binding</keyword>
<dbReference type="PROSITE" id="PS50011">
    <property type="entry name" value="PROTEIN_KINASE_DOM"/>
    <property type="match status" value="1"/>
</dbReference>
<dbReference type="PANTHER" id="PTHR24056">
    <property type="entry name" value="CELL DIVISION PROTEIN KINASE"/>
    <property type="match status" value="1"/>
</dbReference>
<evidence type="ECO:0000256" key="4">
    <source>
        <dbReference type="ARBA" id="ARBA00022741"/>
    </source>
</evidence>
<dbReference type="GO" id="GO:0004693">
    <property type="term" value="F:cyclin-dependent protein serine/threonine kinase activity"/>
    <property type="evidence" value="ECO:0007669"/>
    <property type="project" value="UniProtKB-EC"/>
</dbReference>
<dbReference type="PROSITE" id="PS00108">
    <property type="entry name" value="PROTEIN_KINASE_ST"/>
    <property type="match status" value="1"/>
</dbReference>
<keyword evidence="2" id="KW-0723">Serine/threonine-protein kinase</keyword>
<evidence type="ECO:0000256" key="1">
    <source>
        <dbReference type="ARBA" id="ARBA00006485"/>
    </source>
</evidence>
<dbReference type="SMART" id="SM00220">
    <property type="entry name" value="S_TKc"/>
    <property type="match status" value="1"/>
</dbReference>
<dbReference type="GO" id="GO:0005524">
    <property type="term" value="F:ATP binding"/>
    <property type="evidence" value="ECO:0007669"/>
    <property type="project" value="UniProtKB-KW"/>
</dbReference>
<evidence type="ECO:0000259" key="7">
    <source>
        <dbReference type="PROSITE" id="PS50011"/>
    </source>
</evidence>
<dbReference type="FunFam" id="1.10.510.10:FF:000624">
    <property type="entry name" value="Mitogen-activated protein kinase"/>
    <property type="match status" value="1"/>
</dbReference>
<dbReference type="Gene3D" id="3.30.200.20">
    <property type="entry name" value="Phosphorylase Kinase, domain 1"/>
    <property type="match status" value="1"/>
</dbReference>
<keyword evidence="3 8" id="KW-0808">Transferase</keyword>
<dbReference type="EMBL" id="JAVIJP010000060">
    <property type="protein sequence ID" value="KAL3622359.1"/>
    <property type="molecule type" value="Genomic_DNA"/>
</dbReference>
<gene>
    <name evidence="8" type="primary">CNTD2</name>
    <name evidence="8" type="ORF">CASFOL_033770</name>
</gene>
<organism evidence="8 9">
    <name type="scientific">Castilleja foliolosa</name>
    <dbReference type="NCBI Taxonomy" id="1961234"/>
    <lineage>
        <taxon>Eukaryota</taxon>
        <taxon>Viridiplantae</taxon>
        <taxon>Streptophyta</taxon>
        <taxon>Embryophyta</taxon>
        <taxon>Tracheophyta</taxon>
        <taxon>Spermatophyta</taxon>
        <taxon>Magnoliopsida</taxon>
        <taxon>eudicotyledons</taxon>
        <taxon>Gunneridae</taxon>
        <taxon>Pentapetalae</taxon>
        <taxon>asterids</taxon>
        <taxon>lamiids</taxon>
        <taxon>Lamiales</taxon>
        <taxon>Orobanchaceae</taxon>
        <taxon>Pedicularideae</taxon>
        <taxon>Castillejinae</taxon>
        <taxon>Castilleja</taxon>
    </lineage>
</organism>
<evidence type="ECO:0000256" key="2">
    <source>
        <dbReference type="ARBA" id="ARBA00022527"/>
    </source>
</evidence>
<reference evidence="9" key="1">
    <citation type="journal article" date="2024" name="IScience">
        <title>Strigolactones Initiate the Formation of Haustorium-like Structures in Castilleja.</title>
        <authorList>
            <person name="Buerger M."/>
            <person name="Peterson D."/>
            <person name="Chory J."/>
        </authorList>
    </citation>
    <scope>NUCLEOTIDE SEQUENCE [LARGE SCALE GENOMIC DNA]</scope>
</reference>
<feature type="domain" description="Protein kinase" evidence="7">
    <location>
        <begin position="5"/>
        <end position="299"/>
    </location>
</feature>
<dbReference type="EC" id="2.7.11.22" evidence="8"/>
<dbReference type="InterPro" id="IPR011009">
    <property type="entry name" value="Kinase-like_dom_sf"/>
</dbReference>
<evidence type="ECO:0000313" key="8">
    <source>
        <dbReference type="EMBL" id="KAL3622359.1"/>
    </source>
</evidence>
<evidence type="ECO:0000313" key="9">
    <source>
        <dbReference type="Proteomes" id="UP001632038"/>
    </source>
</evidence>
<dbReference type="Gene3D" id="1.10.510.10">
    <property type="entry name" value="Transferase(Phosphotransferase) domain 1"/>
    <property type="match status" value="1"/>
</dbReference>
<keyword evidence="8" id="KW-0131">Cell cycle</keyword>
<dbReference type="AlphaFoldDB" id="A0ABD3BZ62"/>
<dbReference type="InterPro" id="IPR008271">
    <property type="entry name" value="Ser/Thr_kinase_AS"/>
</dbReference>
<accession>A0ABD3BZ62</accession>
<dbReference type="SUPFAM" id="SSF56112">
    <property type="entry name" value="Protein kinase-like (PK-like)"/>
    <property type="match status" value="1"/>
</dbReference>
<evidence type="ECO:0000256" key="5">
    <source>
        <dbReference type="ARBA" id="ARBA00022777"/>
    </source>
</evidence>
<keyword evidence="8" id="KW-0132">Cell division</keyword>
<dbReference type="InterPro" id="IPR050108">
    <property type="entry name" value="CDK"/>
</dbReference>
<evidence type="ECO:0000256" key="6">
    <source>
        <dbReference type="ARBA" id="ARBA00022840"/>
    </source>
</evidence>
<protein>
    <submittedName>
        <fullName evidence="8">Cell division</fullName>
        <ecNumber evidence="8">2.7.11.22</ecNumber>
    </submittedName>
</protein>
<keyword evidence="9" id="KW-1185">Reference proteome</keyword>
<dbReference type="Pfam" id="PF00069">
    <property type="entry name" value="Pkinase"/>
    <property type="match status" value="1"/>
</dbReference>
<comment type="caution">
    <text evidence="8">The sequence shown here is derived from an EMBL/GenBank/DDBJ whole genome shotgun (WGS) entry which is preliminary data.</text>
</comment>
<keyword evidence="5" id="KW-0418">Kinase</keyword>
<proteinExistence type="inferred from homology"/>
<evidence type="ECO:0000256" key="3">
    <source>
        <dbReference type="ARBA" id="ARBA00022679"/>
    </source>
</evidence>
<dbReference type="GO" id="GO:0051301">
    <property type="term" value="P:cell division"/>
    <property type="evidence" value="ECO:0007669"/>
    <property type="project" value="UniProtKB-KW"/>
</dbReference>
<name>A0ABD3BZ62_9LAMI</name>
<keyword evidence="4" id="KW-0547">Nucleotide-binding</keyword>
<dbReference type="PANTHER" id="PTHR24056:SF540">
    <property type="entry name" value="PROTEIN KINASE DOMAIN-CONTAINING PROTEIN"/>
    <property type="match status" value="1"/>
</dbReference>